<dbReference type="Gene3D" id="2.60.40.4270">
    <property type="entry name" value="Listeria-Bacteroides repeat domain"/>
    <property type="match status" value="2"/>
</dbReference>
<dbReference type="GeneID" id="301462032"/>
<sequence length="532" mass="58468">MKQHFERLLVTLLLLGFCIVFVLTGCNTAHGPSDKGGTSSSTITFVDEQGNTLGTQTVSSTGSVDFDYKKEGYKGAFFNSDGVQVYSGQFTTKKDCKITVKLTPITYTVKFARASYSSGAYGTFSGPLPDDMVCTYDVEYTLPVNALTYEYYGTKYKARGWTKTEENFNQKGEYKSGAKIKNVSKTDGEVITLYACFNNDDSFELKFYKSDNTYSIDTVSVYADKGEVLSDSQIPVATAKTGYVFKGYYLDGDASQSIIDFTKYTVTGKATFRPKFTPASYTATFVTERGTAPAPLTWTYSDSYYGADIRIDSGVYALTATGYSFDGWYKDGEVFETTYINRHTDTKDMTLTAKWTLWTATIHYEKNAPAGVSVNGSMYDDQFSYGTAKNLSKNKYFANGYKFTGWNTKDDGTGTAYADEASFTWSGSGNGEYIRLYAQWEALQTSIDISVGTPPTHSDISLTYDSTDKRFKAALAGASTFKWYIDGVAVENETGATLSAYVLSAGHHSVMVTTELAGRKYGTTLSVTVTGN</sequence>
<dbReference type="PROSITE" id="PS51257">
    <property type="entry name" value="PROKAR_LIPOPROTEIN"/>
    <property type="match status" value="1"/>
</dbReference>
<dbReference type="HOGENOM" id="CLU_511832_0_0_12"/>
<dbReference type="GO" id="GO:0030313">
    <property type="term" value="C:cell envelope"/>
    <property type="evidence" value="ECO:0007669"/>
    <property type="project" value="UniProtKB-SubCell"/>
</dbReference>
<reference evidence="2 3" key="1">
    <citation type="submission" date="2013-04" db="EMBL/GenBank/DDBJ databases">
        <title>The Genome Sequence of Treponema vincentii F0403.</title>
        <authorList>
            <consortium name="The Broad Institute Genomics Platform"/>
            <person name="Earl A."/>
            <person name="Ward D."/>
            <person name="Feldgarden M."/>
            <person name="Gevers D."/>
            <person name="Leonetti C."/>
            <person name="Izard J."/>
            <person name="Walker B."/>
            <person name="Young S."/>
            <person name="Zeng Q."/>
            <person name="Gargeya S."/>
            <person name="Fitzgerald M."/>
            <person name="Haas B."/>
            <person name="Abouelleil A."/>
            <person name="Allen A.W."/>
            <person name="Alvarado L."/>
            <person name="Arachchi H.M."/>
            <person name="Berlin A.M."/>
            <person name="Chapman S.B."/>
            <person name="Gainer-Dewar J."/>
            <person name="Goldberg J."/>
            <person name="Griggs A."/>
            <person name="Gujja S."/>
            <person name="Hansen M."/>
            <person name="Howarth C."/>
            <person name="Imamovic A."/>
            <person name="Ireland A."/>
            <person name="Larimer J."/>
            <person name="McCowan C."/>
            <person name="Murphy C."/>
            <person name="Pearson M."/>
            <person name="Poon T.W."/>
            <person name="Priest M."/>
            <person name="Roberts A."/>
            <person name="Saif S."/>
            <person name="Shea T."/>
            <person name="Sisk P."/>
            <person name="Sykes S."/>
            <person name="Wortman J."/>
            <person name="Nusbaum C."/>
            <person name="Birren B."/>
        </authorList>
    </citation>
    <scope>NUCLEOTIDE SEQUENCE [LARGE SCALE GENOMIC DNA]</scope>
    <source>
        <strain evidence="2 3">F0403</strain>
    </source>
</reference>
<dbReference type="NCBIfam" id="TIGR02543">
    <property type="entry name" value="List_Bact_rpt"/>
    <property type="match status" value="1"/>
</dbReference>
<evidence type="ECO:0008006" key="4">
    <source>
        <dbReference type="Google" id="ProtNLM"/>
    </source>
</evidence>
<dbReference type="InterPro" id="IPR042229">
    <property type="entry name" value="Listeria/Bacterioides_rpt_sf"/>
</dbReference>
<comment type="caution">
    <text evidence="2">The sequence shown here is derived from an EMBL/GenBank/DDBJ whole genome shotgun (WGS) entry which is preliminary data.</text>
</comment>
<dbReference type="InterPro" id="IPR013378">
    <property type="entry name" value="InlB-like_B-rpt"/>
</dbReference>
<dbReference type="EMBL" id="ATFC01000009">
    <property type="protein sequence ID" value="EPF46387.1"/>
    <property type="molecule type" value="Genomic_DNA"/>
</dbReference>
<accession>S3LPY7</accession>
<keyword evidence="3" id="KW-1185">Reference proteome</keyword>
<dbReference type="RefSeq" id="WP_016519200.1">
    <property type="nucleotide sequence ID" value="NZ_KE332512.1"/>
</dbReference>
<dbReference type="PATRIC" id="fig|1125702.3.peg.1965"/>
<evidence type="ECO:0000313" key="2">
    <source>
        <dbReference type="EMBL" id="EPF46387.1"/>
    </source>
</evidence>
<comment type="subcellular location">
    <subcellularLocation>
        <location evidence="1">Cell envelope</location>
    </subcellularLocation>
</comment>
<proteinExistence type="predicted"/>
<gene>
    <name evidence="2" type="ORF">HMPREF1222_01907</name>
</gene>
<dbReference type="AlphaFoldDB" id="S3LPY7"/>
<organism evidence="2 3">
    <name type="scientific">Treponema vincentii F0403</name>
    <dbReference type="NCBI Taxonomy" id="1125702"/>
    <lineage>
        <taxon>Bacteria</taxon>
        <taxon>Pseudomonadati</taxon>
        <taxon>Spirochaetota</taxon>
        <taxon>Spirochaetia</taxon>
        <taxon>Spirochaetales</taxon>
        <taxon>Treponemataceae</taxon>
        <taxon>Treponema</taxon>
    </lineage>
</organism>
<dbReference type="Proteomes" id="UP000014605">
    <property type="component" value="Unassembled WGS sequence"/>
</dbReference>
<dbReference type="Pfam" id="PF09479">
    <property type="entry name" value="Flg_new"/>
    <property type="match status" value="3"/>
</dbReference>
<evidence type="ECO:0000313" key="3">
    <source>
        <dbReference type="Proteomes" id="UP000014605"/>
    </source>
</evidence>
<name>S3LPY7_9SPIR</name>
<evidence type="ECO:0000256" key="1">
    <source>
        <dbReference type="ARBA" id="ARBA00004196"/>
    </source>
</evidence>
<protein>
    <recommendedName>
        <fullName evidence="4">Bacterial repeat domain-containing protein</fullName>
    </recommendedName>
</protein>